<feature type="transmembrane region" description="Helical" evidence="1">
    <location>
        <begin position="18"/>
        <end position="36"/>
    </location>
</feature>
<evidence type="ECO:0000313" key="2">
    <source>
        <dbReference type="EMBL" id="MFD2593684.1"/>
    </source>
</evidence>
<protein>
    <submittedName>
        <fullName evidence="2">DUF6095 family protein</fullName>
    </submittedName>
</protein>
<name>A0ABW5NFK4_9FLAO</name>
<dbReference type="Proteomes" id="UP001597459">
    <property type="component" value="Unassembled WGS sequence"/>
</dbReference>
<keyword evidence="3" id="KW-1185">Reference proteome</keyword>
<comment type="caution">
    <text evidence="2">The sequence shown here is derived from an EMBL/GenBank/DDBJ whole genome shotgun (WGS) entry which is preliminary data.</text>
</comment>
<gene>
    <name evidence="2" type="ORF">ACFSTE_22790</name>
</gene>
<proteinExistence type="predicted"/>
<dbReference type="Pfam" id="PF19589">
    <property type="entry name" value="DUF6095"/>
    <property type="match status" value="1"/>
</dbReference>
<keyword evidence="1" id="KW-0472">Membrane</keyword>
<dbReference type="InterPro" id="IPR046077">
    <property type="entry name" value="DUF6095"/>
</dbReference>
<keyword evidence="1" id="KW-1133">Transmembrane helix</keyword>
<evidence type="ECO:0000313" key="3">
    <source>
        <dbReference type="Proteomes" id="UP001597459"/>
    </source>
</evidence>
<organism evidence="2 3">
    <name type="scientific">Aquimarina hainanensis</name>
    <dbReference type="NCBI Taxonomy" id="1578017"/>
    <lineage>
        <taxon>Bacteria</taxon>
        <taxon>Pseudomonadati</taxon>
        <taxon>Bacteroidota</taxon>
        <taxon>Flavobacteriia</taxon>
        <taxon>Flavobacteriales</taxon>
        <taxon>Flavobacteriaceae</taxon>
        <taxon>Aquimarina</taxon>
    </lineage>
</organism>
<evidence type="ECO:0000256" key="1">
    <source>
        <dbReference type="SAM" id="Phobius"/>
    </source>
</evidence>
<keyword evidence="1" id="KW-0812">Transmembrane</keyword>
<sequence length="80" mass="8960">MEQKRTDKPLLAKGVQRIALAILCMFISPVIIHSAFKNQDHPLYIPILILGIAGAIFAVFMGFRGLQTVMESMFGKKKKK</sequence>
<accession>A0ABW5NFK4</accession>
<feature type="transmembrane region" description="Helical" evidence="1">
    <location>
        <begin position="42"/>
        <end position="63"/>
    </location>
</feature>
<dbReference type="EMBL" id="JBHULX010000048">
    <property type="protein sequence ID" value="MFD2593684.1"/>
    <property type="molecule type" value="Genomic_DNA"/>
</dbReference>
<dbReference type="RefSeq" id="WP_176026896.1">
    <property type="nucleotide sequence ID" value="NZ_JBHSJV010000001.1"/>
</dbReference>
<reference evidence="3" key="1">
    <citation type="journal article" date="2019" name="Int. J. Syst. Evol. Microbiol.">
        <title>The Global Catalogue of Microorganisms (GCM) 10K type strain sequencing project: providing services to taxonomists for standard genome sequencing and annotation.</title>
        <authorList>
            <consortium name="The Broad Institute Genomics Platform"/>
            <consortium name="The Broad Institute Genome Sequencing Center for Infectious Disease"/>
            <person name="Wu L."/>
            <person name="Ma J."/>
        </authorList>
    </citation>
    <scope>NUCLEOTIDE SEQUENCE [LARGE SCALE GENOMIC DNA]</scope>
    <source>
        <strain evidence="3">KCTC 42423</strain>
    </source>
</reference>